<accession>A0A835EZW1</accession>
<dbReference type="PANTHER" id="PTHR22957">
    <property type="entry name" value="TBC1 DOMAIN FAMILY MEMBER GTPASE-ACTIVATING PROTEIN"/>
    <property type="match status" value="1"/>
</dbReference>
<dbReference type="FunFam" id="1.10.8.270:FF:000021">
    <property type="entry name" value="Ypt/Rab-GAP domain of gyp1p superfamily protein"/>
    <property type="match status" value="1"/>
</dbReference>
<evidence type="ECO:0000313" key="3">
    <source>
        <dbReference type="EMBL" id="KAF8724032.1"/>
    </source>
</evidence>
<organism evidence="3 4">
    <name type="scientific">Digitaria exilis</name>
    <dbReference type="NCBI Taxonomy" id="1010633"/>
    <lineage>
        <taxon>Eukaryota</taxon>
        <taxon>Viridiplantae</taxon>
        <taxon>Streptophyta</taxon>
        <taxon>Embryophyta</taxon>
        <taxon>Tracheophyta</taxon>
        <taxon>Spermatophyta</taxon>
        <taxon>Magnoliopsida</taxon>
        <taxon>Liliopsida</taxon>
        <taxon>Poales</taxon>
        <taxon>Poaceae</taxon>
        <taxon>PACMAD clade</taxon>
        <taxon>Panicoideae</taxon>
        <taxon>Panicodae</taxon>
        <taxon>Paniceae</taxon>
        <taxon>Anthephorinae</taxon>
        <taxon>Digitaria</taxon>
    </lineage>
</organism>
<dbReference type="PROSITE" id="PS50086">
    <property type="entry name" value="TBC_RABGAP"/>
    <property type="match status" value="1"/>
</dbReference>
<dbReference type="SUPFAM" id="SSF47923">
    <property type="entry name" value="Ypt/Rab-GAP domain of gyp1p"/>
    <property type="match status" value="2"/>
</dbReference>
<dbReference type="SMART" id="SM00164">
    <property type="entry name" value="TBC"/>
    <property type="match status" value="1"/>
</dbReference>
<protein>
    <recommendedName>
        <fullName evidence="2">Rab-GAP TBC domain-containing protein</fullName>
    </recommendedName>
</protein>
<dbReference type="Proteomes" id="UP000636709">
    <property type="component" value="Unassembled WGS sequence"/>
</dbReference>
<proteinExistence type="predicted"/>
<gene>
    <name evidence="3" type="ORF">HU200_021041</name>
</gene>
<keyword evidence="4" id="KW-1185">Reference proteome</keyword>
<feature type="domain" description="Rab-GAP TBC" evidence="2">
    <location>
        <begin position="89"/>
        <end position="520"/>
    </location>
</feature>
<dbReference type="OrthoDB" id="10264062at2759"/>
<feature type="compositionally biased region" description="Polar residues" evidence="1">
    <location>
        <begin position="168"/>
        <end position="179"/>
    </location>
</feature>
<dbReference type="Pfam" id="PF00566">
    <property type="entry name" value="RabGAP-TBC"/>
    <property type="match status" value="1"/>
</dbReference>
<dbReference type="PANTHER" id="PTHR22957:SF456">
    <property type="entry name" value="YPT_RAB-GAP DOMAIN OF GYP1P SUPERFAMILY PROTEIN"/>
    <property type="match status" value="1"/>
</dbReference>
<dbReference type="GO" id="GO:0005096">
    <property type="term" value="F:GTPase activator activity"/>
    <property type="evidence" value="ECO:0007669"/>
    <property type="project" value="TreeGrafter"/>
</dbReference>
<feature type="compositionally biased region" description="Basic and acidic residues" evidence="1">
    <location>
        <begin position="220"/>
        <end position="233"/>
    </location>
</feature>
<feature type="region of interest" description="Disordered" evidence="1">
    <location>
        <begin position="192"/>
        <end position="233"/>
    </location>
</feature>
<dbReference type="InterPro" id="IPR000195">
    <property type="entry name" value="Rab-GAP-TBC_dom"/>
</dbReference>
<dbReference type="AlphaFoldDB" id="A0A835EZW1"/>
<reference evidence="3" key="1">
    <citation type="submission" date="2020-07" db="EMBL/GenBank/DDBJ databases">
        <title>Genome sequence and genetic diversity analysis of an under-domesticated orphan crop, white fonio (Digitaria exilis).</title>
        <authorList>
            <person name="Bennetzen J.L."/>
            <person name="Chen S."/>
            <person name="Ma X."/>
            <person name="Wang X."/>
            <person name="Yssel A.E.J."/>
            <person name="Chaluvadi S.R."/>
            <person name="Johnson M."/>
            <person name="Gangashetty P."/>
            <person name="Hamidou F."/>
            <person name="Sanogo M.D."/>
            <person name="Zwaenepoel A."/>
            <person name="Wallace J."/>
            <person name="Van De Peer Y."/>
            <person name="Van Deynze A."/>
        </authorList>
    </citation>
    <scope>NUCLEOTIDE SEQUENCE</scope>
    <source>
        <tissue evidence="3">Leaves</tissue>
    </source>
</reference>
<evidence type="ECO:0000259" key="2">
    <source>
        <dbReference type="PROSITE" id="PS50086"/>
    </source>
</evidence>
<evidence type="ECO:0000313" key="4">
    <source>
        <dbReference type="Proteomes" id="UP000636709"/>
    </source>
</evidence>
<dbReference type="Gene3D" id="1.10.472.80">
    <property type="entry name" value="Ypt/Rab-GAP domain of gyp1p, domain 3"/>
    <property type="match status" value="1"/>
</dbReference>
<evidence type="ECO:0000256" key="1">
    <source>
        <dbReference type="SAM" id="MobiDB-lite"/>
    </source>
</evidence>
<comment type="caution">
    <text evidence="3">The sequence shown here is derived from an EMBL/GenBank/DDBJ whole genome shotgun (WGS) entry which is preliminary data.</text>
</comment>
<dbReference type="InterPro" id="IPR035969">
    <property type="entry name" value="Rab-GAP_TBC_sf"/>
</dbReference>
<dbReference type="Gene3D" id="1.10.8.270">
    <property type="entry name" value="putative rabgap domain of human tbc1 domain family member 14 like domains"/>
    <property type="match status" value="1"/>
</dbReference>
<feature type="region of interest" description="Disordered" evidence="1">
    <location>
        <begin position="159"/>
        <end position="179"/>
    </location>
</feature>
<dbReference type="EMBL" id="JACEFO010001663">
    <property type="protein sequence ID" value="KAF8724032.1"/>
    <property type="molecule type" value="Genomic_DNA"/>
</dbReference>
<sequence length="690" mass="77703">MPQVKSIPDGAGGEYIKWMCGAGGRAGGAMANLQRGVGSLVRDIGDPCLNPSPVKGSRILKPEKWRTCFDSEGKVICFRKALKFIVLGGVDPSIRAEVWEFLLGCYALGSTSEYRGKLRAARREKYHYLIRQCQSMHASIGTGELAYAVGSKLMDVRTLPKETDSGEEVSTSQRTSHQAPCNVVENSNLNCGSGSTSQSQKRKGCSKSAEPIGFNNVHNDSLRDSGDYDDIGEPRYDSETFTDFPSLSGANLFANGGEDSSGVEESHCSFLVPEDRLRPRDERMHSFQINNNIDLIIESNSFSNDLFRPSNSDSAIFHSDAYKQDRWLDDGYSKEIMDSLRISDAPDADLVDGTKSNGLIADKDRVSEWLWTLHRIVVDVVRTDSHLDFYEESRNMARMSDILAVYAWVDPSTGYCQGMSDLLSPFVVIYEDDADAFWCFEMLLRRMRENFQMEGPTGVLKQLQALWKIMELTDVELFEHLSEIGAESLHFAFRMLLVLFRRELSFEESLTMWEMMWAADFDEEAIRRLEESCLESLLVDLRTDLSCEAKEAHRMNSSTRRKSKARRSYHRNGEICEACHPGTRSSTRNHLCGLSGATIWARPQQMPHLSTNVLARGGDDELPIFCVAAILIINRHKIIRGTHSIDDAIKMFNDNVLKINVKRCVRLAIKLRKKYLYKSLKGGPSDDKES</sequence>
<name>A0A835EZW1_9POAL</name>